<proteinExistence type="inferred from homology"/>
<dbReference type="InterPro" id="IPR027417">
    <property type="entry name" value="P-loop_NTPase"/>
</dbReference>
<protein>
    <submittedName>
        <fullName evidence="11">Late blight resistance protein R1A-10</fullName>
    </submittedName>
</protein>
<evidence type="ECO:0000313" key="12">
    <source>
        <dbReference type="Proteomes" id="UP001567538"/>
    </source>
</evidence>
<dbReference type="FunFam" id="1.10.10.10:FF:000322">
    <property type="entry name" value="Probable disease resistance protein At1g63360"/>
    <property type="match status" value="1"/>
</dbReference>
<dbReference type="InterPro" id="IPR002182">
    <property type="entry name" value="NB-ARC"/>
</dbReference>
<reference evidence="11 12" key="1">
    <citation type="submission" date="2024-06" db="EMBL/GenBank/DDBJ databases">
        <title>A chromosome level genome sequence of Diviner's sage (Salvia divinorum).</title>
        <authorList>
            <person name="Ford S.A."/>
            <person name="Ro D.-K."/>
            <person name="Ness R.W."/>
            <person name="Phillips M.A."/>
        </authorList>
    </citation>
    <scope>NUCLEOTIDE SEQUENCE [LARGE SCALE GENOMIC DNA]</scope>
    <source>
        <strain evidence="11">SAF-2024a</strain>
        <tissue evidence="11">Leaf</tissue>
    </source>
</reference>
<organism evidence="11 12">
    <name type="scientific">Salvia divinorum</name>
    <name type="common">Maria pastora</name>
    <name type="synonym">Diviner's sage</name>
    <dbReference type="NCBI Taxonomy" id="28513"/>
    <lineage>
        <taxon>Eukaryota</taxon>
        <taxon>Viridiplantae</taxon>
        <taxon>Streptophyta</taxon>
        <taxon>Embryophyta</taxon>
        <taxon>Tracheophyta</taxon>
        <taxon>Spermatophyta</taxon>
        <taxon>Magnoliopsida</taxon>
        <taxon>eudicotyledons</taxon>
        <taxon>Gunneridae</taxon>
        <taxon>Pentapetalae</taxon>
        <taxon>asterids</taxon>
        <taxon>lamiids</taxon>
        <taxon>Lamiales</taxon>
        <taxon>Lamiaceae</taxon>
        <taxon>Nepetoideae</taxon>
        <taxon>Mentheae</taxon>
        <taxon>Salviinae</taxon>
        <taxon>Salvia</taxon>
        <taxon>Salvia subgen. Calosphace</taxon>
    </lineage>
</organism>
<dbReference type="AlphaFoldDB" id="A0ABD1HV13"/>
<gene>
    <name evidence="11" type="ORF">AAHA92_09291</name>
</gene>
<evidence type="ECO:0000256" key="2">
    <source>
        <dbReference type="ARBA" id="ARBA00022614"/>
    </source>
</evidence>
<dbReference type="Pfam" id="PF00931">
    <property type="entry name" value="NB-ARC"/>
    <property type="match status" value="1"/>
</dbReference>
<evidence type="ECO:0000256" key="1">
    <source>
        <dbReference type="ARBA" id="ARBA00008894"/>
    </source>
</evidence>
<dbReference type="Proteomes" id="UP001567538">
    <property type="component" value="Unassembled WGS sequence"/>
</dbReference>
<comment type="caution">
    <text evidence="11">The sequence shown here is derived from an EMBL/GenBank/DDBJ whole genome shotgun (WGS) entry which is preliminary data.</text>
</comment>
<evidence type="ECO:0000259" key="10">
    <source>
        <dbReference type="Pfam" id="PF23598"/>
    </source>
</evidence>
<feature type="domain" description="Disease resistance N-terminal" evidence="8">
    <location>
        <begin position="5"/>
        <end position="95"/>
    </location>
</feature>
<evidence type="ECO:0000256" key="6">
    <source>
        <dbReference type="ARBA" id="ARBA00022840"/>
    </source>
</evidence>
<dbReference type="InterPro" id="IPR032675">
    <property type="entry name" value="LRR_dom_sf"/>
</dbReference>
<accession>A0ABD1HV13</accession>
<evidence type="ECO:0000259" key="9">
    <source>
        <dbReference type="Pfam" id="PF23559"/>
    </source>
</evidence>
<keyword evidence="6" id="KW-0067">ATP-binding</keyword>
<dbReference type="InterPro" id="IPR041118">
    <property type="entry name" value="Rx_N"/>
</dbReference>
<feature type="domain" description="Disease resistance R13L4/SHOC-2-like LRR" evidence="10">
    <location>
        <begin position="538"/>
        <end position="863"/>
    </location>
</feature>
<dbReference type="PANTHER" id="PTHR23155:SF1193">
    <property type="entry name" value="DISEASE RESISTANCE PROTEIN RPP13-RELATED"/>
    <property type="match status" value="1"/>
</dbReference>
<dbReference type="InterPro" id="IPR058922">
    <property type="entry name" value="WHD_DRP"/>
</dbReference>
<dbReference type="SUPFAM" id="SSF52540">
    <property type="entry name" value="P-loop containing nucleoside triphosphate hydrolases"/>
    <property type="match status" value="1"/>
</dbReference>
<name>A0ABD1HV13_SALDI</name>
<dbReference type="SUPFAM" id="SSF52058">
    <property type="entry name" value="L domain-like"/>
    <property type="match status" value="1"/>
</dbReference>
<dbReference type="GO" id="GO:0051607">
    <property type="term" value="P:defense response to virus"/>
    <property type="evidence" value="ECO:0007669"/>
    <property type="project" value="UniProtKB-ARBA"/>
</dbReference>
<keyword evidence="4" id="KW-0547">Nucleotide-binding</keyword>
<dbReference type="CDD" id="cd14798">
    <property type="entry name" value="RX-CC_like"/>
    <property type="match status" value="1"/>
</dbReference>
<dbReference type="PRINTS" id="PR00364">
    <property type="entry name" value="DISEASERSIST"/>
</dbReference>
<keyword evidence="3" id="KW-0677">Repeat</keyword>
<dbReference type="Gene3D" id="3.40.50.300">
    <property type="entry name" value="P-loop containing nucleotide triphosphate hydrolases"/>
    <property type="match status" value="1"/>
</dbReference>
<dbReference type="FunFam" id="3.40.50.300:FF:001091">
    <property type="entry name" value="Probable disease resistance protein At1g61300"/>
    <property type="match status" value="1"/>
</dbReference>
<feature type="domain" description="Disease resistance protein winged helix" evidence="9">
    <location>
        <begin position="413"/>
        <end position="483"/>
    </location>
</feature>
<dbReference type="Gene3D" id="3.80.10.10">
    <property type="entry name" value="Ribonuclease Inhibitor"/>
    <property type="match status" value="1"/>
</dbReference>
<dbReference type="GO" id="GO:0005524">
    <property type="term" value="F:ATP binding"/>
    <property type="evidence" value="ECO:0007669"/>
    <property type="project" value="UniProtKB-KW"/>
</dbReference>
<evidence type="ECO:0000256" key="4">
    <source>
        <dbReference type="ARBA" id="ARBA00022741"/>
    </source>
</evidence>
<comment type="similarity">
    <text evidence="1">Belongs to the disease resistance NB-LRR family.</text>
</comment>
<dbReference type="Pfam" id="PF18052">
    <property type="entry name" value="Rx_N"/>
    <property type="match status" value="1"/>
</dbReference>
<evidence type="ECO:0000256" key="3">
    <source>
        <dbReference type="ARBA" id="ARBA00022737"/>
    </source>
</evidence>
<dbReference type="EMBL" id="JBEAFC010000004">
    <property type="protein sequence ID" value="KAL1558881.1"/>
    <property type="molecule type" value="Genomic_DNA"/>
</dbReference>
<dbReference type="PANTHER" id="PTHR23155">
    <property type="entry name" value="DISEASE RESISTANCE PROTEIN RP"/>
    <property type="match status" value="1"/>
</dbReference>
<dbReference type="InterPro" id="IPR042197">
    <property type="entry name" value="Apaf_helical"/>
</dbReference>
<dbReference type="Gene3D" id="1.10.10.10">
    <property type="entry name" value="Winged helix-like DNA-binding domain superfamily/Winged helix DNA-binding domain"/>
    <property type="match status" value="1"/>
</dbReference>
<dbReference type="InterPro" id="IPR044974">
    <property type="entry name" value="Disease_R_plants"/>
</dbReference>
<dbReference type="Pfam" id="PF23559">
    <property type="entry name" value="WHD_DRP"/>
    <property type="match status" value="1"/>
</dbReference>
<keyword evidence="12" id="KW-1185">Reference proteome</keyword>
<dbReference type="InterPro" id="IPR038005">
    <property type="entry name" value="RX-like_CC"/>
</dbReference>
<feature type="domain" description="NB-ARC" evidence="7">
    <location>
        <begin position="151"/>
        <end position="321"/>
    </location>
</feature>
<keyword evidence="2" id="KW-0433">Leucine-rich repeat</keyword>
<dbReference type="Gene3D" id="1.20.5.4130">
    <property type="match status" value="1"/>
</dbReference>
<dbReference type="InterPro" id="IPR036388">
    <property type="entry name" value="WH-like_DNA-bd_sf"/>
</dbReference>
<evidence type="ECO:0000259" key="8">
    <source>
        <dbReference type="Pfam" id="PF18052"/>
    </source>
</evidence>
<sequence length="880" mass="100424">MADAAVEFLLNNLKELLLYHSHLITDTKKQIESLETDLRLFNAFLKDSVKKRRRDEHTKELVRNIRDVVYEVEDVIDAFITQAMEKKSTSAFLKFWKPSVKLHDIGKKVEEVREKVDKARVDFANLSVHDLDDYEKPEARPPRQKDVVGFEDVTNELIGRLTGDTDYFDVVSLIGMFGLGKTTVAWKIFNDPEILYKFPVRIWLPISQEFSDKDIFLAILKEFTTIDDELRQKDSMLIAPIVADFLSTASFLIVFDDIWSQTDWERLNVAMPQNNNKGKILITSRIEDVGASASCPRPPKKLRFFTQDESWELLRLEALRKLDCPPELENVGQLIARDCEGLPLAIVVIGGILAAKFSAKDLSETRKAWDKVSTRVNTYLSENDPANRMKKFISLSYDRLPYHLRACFLYLGVFPEDYEITVSRLIRMWIGEGFIQHNNDYSLEEAGEMYLEDLINRNLVTIEKLKPNGKVKTCRIHDALRDFCRTETGKENENFLQEIKCNSGTWAPPVSDLHNYRRLSIHSNCLDFIALKPSGYRVRSFVCFCKDEMILSADHIPHLLGAFKLLRVLDVKPIKLIKITSDMYQLVHVRYIALSTDVHILPTKFSQLWNLQTLIVDTTSRTLEVKADIWRLTQLRHFKTNASANLPKPNKNSKHGAELQTLSTISVESCTAELLEHACNLKKLGIRGRLALLLEGKIGSFDSLGKMKYLEQLKLVNDVHPRPTLEGQLRSLPQPYQFPSKLKSLTLVGTFLTWNIMSVLGLLENLEVLKLKDKAFMGNTWSAAGGGFRRLEFLHIEHTDLAVWEASSHHFPRLRGLVLKNCEKLIAIPIGLADVASFQMLELFVCKPAAASANKIHEAKKKKAHANGSAFKLSIFPPTD</sequence>
<evidence type="ECO:0000313" key="11">
    <source>
        <dbReference type="EMBL" id="KAL1558881.1"/>
    </source>
</evidence>
<dbReference type="Pfam" id="PF23598">
    <property type="entry name" value="LRR_14"/>
    <property type="match status" value="1"/>
</dbReference>
<evidence type="ECO:0000259" key="7">
    <source>
        <dbReference type="Pfam" id="PF00931"/>
    </source>
</evidence>
<dbReference type="InterPro" id="IPR055414">
    <property type="entry name" value="LRR_R13L4/SHOC2-like"/>
</dbReference>
<dbReference type="Gene3D" id="1.10.8.430">
    <property type="entry name" value="Helical domain of apoptotic protease-activating factors"/>
    <property type="match status" value="1"/>
</dbReference>
<keyword evidence="5" id="KW-0611">Plant defense</keyword>
<evidence type="ECO:0000256" key="5">
    <source>
        <dbReference type="ARBA" id="ARBA00022821"/>
    </source>
</evidence>